<dbReference type="GO" id="GO:0015716">
    <property type="term" value="P:organic phosphonate transport"/>
    <property type="evidence" value="ECO:0007669"/>
    <property type="project" value="InterPro"/>
</dbReference>
<dbReference type="EMBL" id="PPPD01000001">
    <property type="protein sequence ID" value="PNY81442.1"/>
    <property type="molecule type" value="Genomic_DNA"/>
</dbReference>
<dbReference type="OrthoDB" id="9776786at2"/>
<evidence type="ECO:0000313" key="5">
    <source>
        <dbReference type="Proteomes" id="UP000236379"/>
    </source>
</evidence>
<dbReference type="SUPFAM" id="SSF53850">
    <property type="entry name" value="Periplasmic binding protein-like II"/>
    <property type="match status" value="1"/>
</dbReference>
<dbReference type="AlphaFoldDB" id="A0A2K3UY21"/>
<dbReference type="InterPro" id="IPR017797">
    <property type="entry name" value="Phosphnate-bd"/>
</dbReference>
<comment type="caution">
    <text evidence="4">The sequence shown here is derived from an EMBL/GenBank/DDBJ whole genome shotgun (WGS) entry which is preliminary data.</text>
</comment>
<proteinExistence type="inferred from homology"/>
<dbReference type="Pfam" id="PF12974">
    <property type="entry name" value="Phosphonate-bd"/>
    <property type="match status" value="1"/>
</dbReference>
<keyword evidence="5" id="KW-1185">Reference proteome</keyword>
<dbReference type="RefSeq" id="WP_103311885.1">
    <property type="nucleotide sequence ID" value="NZ_PPPD01000001.1"/>
</dbReference>
<comment type="similarity">
    <text evidence="1">Belongs to the phosphate/phosphite/phosphonate binding protein family.</text>
</comment>
<dbReference type="PANTHER" id="PTHR35841">
    <property type="entry name" value="PHOSPHONATES-BINDING PERIPLASMIC PROTEIN"/>
    <property type="match status" value="1"/>
</dbReference>
<dbReference type="InterPro" id="IPR005770">
    <property type="entry name" value="PhnD"/>
</dbReference>
<organism evidence="4 5">
    <name type="scientific">Deinococcus koreensis</name>
    <dbReference type="NCBI Taxonomy" id="2054903"/>
    <lineage>
        <taxon>Bacteria</taxon>
        <taxon>Thermotogati</taxon>
        <taxon>Deinococcota</taxon>
        <taxon>Deinococci</taxon>
        <taxon>Deinococcales</taxon>
        <taxon>Deinococcaceae</taxon>
        <taxon>Deinococcus</taxon>
    </lineage>
</organism>
<protein>
    <submittedName>
        <fullName evidence="4">Phosphonate ABC transporter substrate-binding protein</fullName>
    </submittedName>
</protein>
<keyword evidence="2 3" id="KW-0732">Signal</keyword>
<sequence length="287" mass="30590">MRTLLLTTLALTAASLASAQAQDRAGWPTVINFGLIPTEGSAASEERFRPLFDYLEKSLGVPVKAYVGADYAAVIVAMQNKKLDIGYFGPKSYIEAADRAGAVALVKDNAVKGGTGYTSVLISKAGGKIRSVADAKGADFAFVDPNSTSGYLVPLSHFLLEMKVKPEDYFKRVTFAGSHENVVLGVLNGTIPVGATNNLDLDRAVEKGAAKRSDFNVLWTSKSIPSGPIAARKDLPVSFQTALKTALLKFNDAKGLEQLQLKGYVAASDSDYNPVRDLNKVTQAAQK</sequence>
<reference evidence="4 5" key="1">
    <citation type="submission" date="2018-01" db="EMBL/GenBank/DDBJ databases">
        <title>Deinococcus koreensis sp. nov., a radiation-resistant bacterium isolated from river water.</title>
        <authorList>
            <person name="Choi A."/>
        </authorList>
    </citation>
    <scope>NUCLEOTIDE SEQUENCE [LARGE SCALE GENOMIC DNA]</scope>
    <source>
        <strain evidence="4 5">SJW1-2</strain>
    </source>
</reference>
<dbReference type="NCBIfam" id="TIGR01098">
    <property type="entry name" value="3A0109s03R"/>
    <property type="match status" value="1"/>
</dbReference>
<dbReference type="NCBIfam" id="TIGR03431">
    <property type="entry name" value="PhnD"/>
    <property type="match status" value="1"/>
</dbReference>
<evidence type="ECO:0000313" key="4">
    <source>
        <dbReference type="EMBL" id="PNY81442.1"/>
    </source>
</evidence>
<dbReference type="GO" id="GO:0055085">
    <property type="term" value="P:transmembrane transport"/>
    <property type="evidence" value="ECO:0007669"/>
    <property type="project" value="InterPro"/>
</dbReference>
<evidence type="ECO:0000256" key="3">
    <source>
        <dbReference type="SAM" id="SignalP"/>
    </source>
</evidence>
<dbReference type="PANTHER" id="PTHR35841:SF1">
    <property type="entry name" value="PHOSPHONATES-BINDING PERIPLASMIC PROTEIN"/>
    <property type="match status" value="1"/>
</dbReference>
<dbReference type="Proteomes" id="UP000236379">
    <property type="component" value="Unassembled WGS sequence"/>
</dbReference>
<dbReference type="CDD" id="cd01071">
    <property type="entry name" value="PBP2_PhnD_like"/>
    <property type="match status" value="1"/>
</dbReference>
<feature type="chain" id="PRO_5014477162" evidence="3">
    <location>
        <begin position="22"/>
        <end position="287"/>
    </location>
</feature>
<evidence type="ECO:0000256" key="2">
    <source>
        <dbReference type="ARBA" id="ARBA00022729"/>
    </source>
</evidence>
<accession>A0A2K3UY21</accession>
<evidence type="ECO:0000256" key="1">
    <source>
        <dbReference type="ARBA" id="ARBA00007162"/>
    </source>
</evidence>
<dbReference type="Gene3D" id="3.40.190.10">
    <property type="entry name" value="Periplasmic binding protein-like II"/>
    <property type="match status" value="2"/>
</dbReference>
<dbReference type="GO" id="GO:0043190">
    <property type="term" value="C:ATP-binding cassette (ABC) transporter complex"/>
    <property type="evidence" value="ECO:0007669"/>
    <property type="project" value="InterPro"/>
</dbReference>
<feature type="signal peptide" evidence="3">
    <location>
        <begin position="1"/>
        <end position="21"/>
    </location>
</feature>
<name>A0A2K3UY21_9DEIO</name>
<gene>
    <name evidence="4" type="primary">phnD</name>
    <name evidence="4" type="ORF">CVO96_08645</name>
</gene>